<dbReference type="InterPro" id="IPR011006">
    <property type="entry name" value="CheY-like_superfamily"/>
</dbReference>
<dbReference type="InterPro" id="IPR007492">
    <property type="entry name" value="LytTR_DNA-bd_dom"/>
</dbReference>
<feature type="modified residue" description="4-aspartylphosphate" evidence="3">
    <location>
        <position position="53"/>
    </location>
</feature>
<dbReference type="Pfam" id="PF00072">
    <property type="entry name" value="Response_reg"/>
    <property type="match status" value="1"/>
</dbReference>
<dbReference type="InterPro" id="IPR001789">
    <property type="entry name" value="Sig_transdc_resp-reg_receiver"/>
</dbReference>
<dbReference type="PROSITE" id="PS50930">
    <property type="entry name" value="HTH_LYTTR"/>
    <property type="match status" value="1"/>
</dbReference>
<keyword evidence="4" id="KW-0812">Transmembrane</keyword>
<comment type="function">
    <text evidence="2">May play the central regulatory role in sporulation. It may be an element of the effector pathway responsible for the activation of sporulation genes in response to nutritional stress. Spo0A may act in concert with spo0H (a sigma factor) to control the expression of some genes that are critical to the sporulation process.</text>
</comment>
<evidence type="ECO:0000259" key="5">
    <source>
        <dbReference type="PROSITE" id="PS50110"/>
    </source>
</evidence>
<dbReference type="PANTHER" id="PTHR37299">
    <property type="entry name" value="TRANSCRIPTIONAL REGULATOR-RELATED"/>
    <property type="match status" value="1"/>
</dbReference>
<keyword evidence="3" id="KW-0597">Phosphoprotein</keyword>
<dbReference type="SMART" id="SM00850">
    <property type="entry name" value="LytTR"/>
    <property type="match status" value="1"/>
</dbReference>
<dbReference type="OrthoDB" id="9774865at2"/>
<evidence type="ECO:0000256" key="4">
    <source>
        <dbReference type="SAM" id="Phobius"/>
    </source>
</evidence>
<feature type="transmembrane region" description="Helical" evidence="4">
    <location>
        <begin position="77"/>
        <end position="100"/>
    </location>
</feature>
<reference evidence="7 8" key="1">
    <citation type="submission" date="2018-08" db="EMBL/GenBank/DDBJ databases">
        <title>A genome reference for cultivated species of the human gut microbiota.</title>
        <authorList>
            <person name="Zou Y."/>
            <person name="Xue W."/>
            <person name="Luo G."/>
        </authorList>
    </citation>
    <scope>NUCLEOTIDE SEQUENCE [LARGE SCALE GENOMIC DNA]</scope>
    <source>
        <strain evidence="7 8">AF37-2AT</strain>
    </source>
</reference>
<proteinExistence type="predicted"/>
<evidence type="ECO:0000313" key="8">
    <source>
        <dbReference type="Proteomes" id="UP000261080"/>
    </source>
</evidence>
<dbReference type="GeneID" id="97191570"/>
<keyword evidence="8" id="KW-1185">Reference proteome</keyword>
<keyword evidence="7" id="KW-0238">DNA-binding</keyword>
<gene>
    <name evidence="7" type="ORF">DW016_07675</name>
</gene>
<keyword evidence="4" id="KW-1133">Transmembrane helix</keyword>
<comment type="caution">
    <text evidence="7">The sequence shown here is derived from an EMBL/GenBank/DDBJ whole genome shotgun (WGS) entry which is preliminary data.</text>
</comment>
<dbReference type="Proteomes" id="UP000261080">
    <property type="component" value="Unassembled WGS sequence"/>
</dbReference>
<dbReference type="GO" id="GO:0003677">
    <property type="term" value="F:DNA binding"/>
    <property type="evidence" value="ECO:0007669"/>
    <property type="project" value="UniProtKB-KW"/>
</dbReference>
<organism evidence="7 8">
    <name type="scientific">Sellimonas intestinalis</name>
    <dbReference type="NCBI Taxonomy" id="1653434"/>
    <lineage>
        <taxon>Bacteria</taxon>
        <taxon>Bacillati</taxon>
        <taxon>Bacillota</taxon>
        <taxon>Clostridia</taxon>
        <taxon>Lachnospirales</taxon>
        <taxon>Lachnospiraceae</taxon>
        <taxon>Sellimonas</taxon>
    </lineage>
</organism>
<name>A0A3E3K364_9FIRM</name>
<dbReference type="PANTHER" id="PTHR37299:SF1">
    <property type="entry name" value="STAGE 0 SPORULATION PROTEIN A HOMOLOG"/>
    <property type="match status" value="1"/>
</dbReference>
<dbReference type="RefSeq" id="WP_053769833.1">
    <property type="nucleotide sequence ID" value="NZ_CALBAT010000017.1"/>
</dbReference>
<dbReference type="Gene3D" id="3.40.50.2300">
    <property type="match status" value="1"/>
</dbReference>
<sequence length="233" mass="26818">MIQIAVCDDQKLVSEKIKEMILHGDENRYEVEVFSDGRALLNSGKTFDILFLDIDMPGLDGIETAKALRKSDKKVKIIYITNYGGFAGYAFGVHAFGYLLKPVKEPDIKRQLKEAREYMEKESERPMAELFTKAGRIRIAVEDIYYFEYTSRMLQVHTREGVYEQQEKISECLEKMRPYGFAMPHKSFVVNLDQVRGIRGYDITLMDGSIVPLSQKKGKSFREELGLFLAGRM</sequence>
<feature type="domain" description="Response regulatory" evidence="5">
    <location>
        <begin position="3"/>
        <end position="116"/>
    </location>
</feature>
<dbReference type="GO" id="GO:0000156">
    <property type="term" value="F:phosphorelay response regulator activity"/>
    <property type="evidence" value="ECO:0007669"/>
    <property type="project" value="InterPro"/>
</dbReference>
<evidence type="ECO:0000256" key="1">
    <source>
        <dbReference type="ARBA" id="ARBA00018672"/>
    </source>
</evidence>
<evidence type="ECO:0000256" key="2">
    <source>
        <dbReference type="ARBA" id="ARBA00024867"/>
    </source>
</evidence>
<evidence type="ECO:0000313" key="7">
    <source>
        <dbReference type="EMBL" id="RGE87973.1"/>
    </source>
</evidence>
<evidence type="ECO:0000259" key="6">
    <source>
        <dbReference type="PROSITE" id="PS50930"/>
    </source>
</evidence>
<protein>
    <recommendedName>
        <fullName evidence="1">Stage 0 sporulation protein A homolog</fullName>
    </recommendedName>
</protein>
<feature type="domain" description="HTH LytTR-type" evidence="6">
    <location>
        <begin position="128"/>
        <end position="227"/>
    </location>
</feature>
<dbReference type="SUPFAM" id="SSF52172">
    <property type="entry name" value="CheY-like"/>
    <property type="match status" value="1"/>
</dbReference>
<dbReference type="AlphaFoldDB" id="A0A3E3K364"/>
<accession>A0A3E3K364</accession>
<dbReference type="PROSITE" id="PS50110">
    <property type="entry name" value="RESPONSE_REGULATORY"/>
    <property type="match status" value="1"/>
</dbReference>
<dbReference type="Pfam" id="PF04397">
    <property type="entry name" value="LytTR"/>
    <property type="match status" value="1"/>
</dbReference>
<dbReference type="InterPro" id="IPR046947">
    <property type="entry name" value="LytR-like"/>
</dbReference>
<dbReference type="Gene3D" id="2.40.50.1020">
    <property type="entry name" value="LytTr DNA-binding domain"/>
    <property type="match status" value="1"/>
</dbReference>
<dbReference type="EMBL" id="QVLX01000003">
    <property type="protein sequence ID" value="RGE87973.1"/>
    <property type="molecule type" value="Genomic_DNA"/>
</dbReference>
<dbReference type="SMART" id="SM00448">
    <property type="entry name" value="REC"/>
    <property type="match status" value="1"/>
</dbReference>
<evidence type="ECO:0000256" key="3">
    <source>
        <dbReference type="PROSITE-ProRule" id="PRU00169"/>
    </source>
</evidence>
<keyword evidence="4" id="KW-0472">Membrane</keyword>